<feature type="region of interest" description="Disordered" evidence="5">
    <location>
        <begin position="1"/>
        <end position="44"/>
    </location>
</feature>
<dbReference type="InterPro" id="IPR036249">
    <property type="entry name" value="Thioredoxin-like_sf"/>
</dbReference>
<dbReference type="Gene3D" id="3.40.30.10">
    <property type="entry name" value="Glutaredoxin"/>
    <property type="match status" value="1"/>
</dbReference>
<comment type="similarity">
    <text evidence="2">Belongs to the glutaredoxin family. CC-type subfamily.</text>
</comment>
<comment type="caution">
    <text evidence="7">The sequence shown here is derived from an EMBL/GenBank/DDBJ whole genome shotgun (WGS) entry which is preliminary data.</text>
</comment>
<feature type="domain" description="Glutaredoxin" evidence="6">
    <location>
        <begin position="86"/>
        <end position="153"/>
    </location>
</feature>
<dbReference type="GO" id="GO:0005737">
    <property type="term" value="C:cytoplasm"/>
    <property type="evidence" value="ECO:0007669"/>
    <property type="project" value="UniProtKB-SubCell"/>
</dbReference>
<evidence type="ECO:0000256" key="5">
    <source>
        <dbReference type="SAM" id="MobiDB-lite"/>
    </source>
</evidence>
<dbReference type="NCBIfam" id="TIGR02189">
    <property type="entry name" value="GlrX-like_plant"/>
    <property type="match status" value="1"/>
</dbReference>
<dbReference type="PROSITE" id="PS51354">
    <property type="entry name" value="GLUTAREDOXIN_2"/>
    <property type="match status" value="1"/>
</dbReference>
<evidence type="ECO:0000256" key="1">
    <source>
        <dbReference type="ARBA" id="ARBA00004496"/>
    </source>
</evidence>
<dbReference type="Proteomes" id="UP001180020">
    <property type="component" value="Unassembled WGS sequence"/>
</dbReference>
<dbReference type="InterPro" id="IPR011905">
    <property type="entry name" value="GlrX-like_pln_2"/>
</dbReference>
<dbReference type="SUPFAM" id="SSF52833">
    <property type="entry name" value="Thioredoxin-like"/>
    <property type="match status" value="1"/>
</dbReference>
<sequence>MLRKRGQKGKVRVQWGQHRDTLPRRRSRGLERGTPRCGKGRAMQGVTITRPSRSPAVDPTSMVALTIDGGETPERRIERLISENPVVILSRSSCCMCHVMRRLLSTVGVHPTVVELDEGEIEAIGSGAPLDHVREWGTASQAQPAVFIGGTHVGGLESLMRLHLTGLLVPRLREAGAMWA</sequence>
<dbReference type="PANTHER" id="PTHR10168">
    <property type="entry name" value="GLUTAREDOXIN"/>
    <property type="match status" value="1"/>
</dbReference>
<dbReference type="PRINTS" id="PR00160">
    <property type="entry name" value="GLUTAREDOXIN"/>
</dbReference>
<reference evidence="7" key="1">
    <citation type="journal article" date="2023" name="Nat. Commun.">
        <title>Diploid and tetraploid genomes of Acorus and the evolution of monocots.</title>
        <authorList>
            <person name="Ma L."/>
            <person name="Liu K.W."/>
            <person name="Li Z."/>
            <person name="Hsiao Y.Y."/>
            <person name="Qi Y."/>
            <person name="Fu T."/>
            <person name="Tang G.D."/>
            <person name="Zhang D."/>
            <person name="Sun W.H."/>
            <person name="Liu D.K."/>
            <person name="Li Y."/>
            <person name="Chen G.Z."/>
            <person name="Liu X.D."/>
            <person name="Liao X.Y."/>
            <person name="Jiang Y.T."/>
            <person name="Yu X."/>
            <person name="Hao Y."/>
            <person name="Huang J."/>
            <person name="Zhao X.W."/>
            <person name="Ke S."/>
            <person name="Chen Y.Y."/>
            <person name="Wu W.L."/>
            <person name="Hsu J.L."/>
            <person name="Lin Y.F."/>
            <person name="Huang M.D."/>
            <person name="Li C.Y."/>
            <person name="Huang L."/>
            <person name="Wang Z.W."/>
            <person name="Zhao X."/>
            <person name="Zhong W.Y."/>
            <person name="Peng D.H."/>
            <person name="Ahmad S."/>
            <person name="Lan S."/>
            <person name="Zhang J.S."/>
            <person name="Tsai W.C."/>
            <person name="Van de Peer Y."/>
            <person name="Liu Z.J."/>
        </authorList>
    </citation>
    <scope>NUCLEOTIDE SEQUENCE</scope>
    <source>
        <strain evidence="7">CP</strain>
    </source>
</reference>
<accession>A0AAV9C300</accession>
<evidence type="ECO:0000313" key="8">
    <source>
        <dbReference type="Proteomes" id="UP001180020"/>
    </source>
</evidence>
<gene>
    <name evidence="7" type="primary">GRXC6</name>
    <name evidence="7" type="ORF">QJS10_CPB22g00771</name>
</gene>
<reference evidence="7" key="2">
    <citation type="submission" date="2023-06" db="EMBL/GenBank/DDBJ databases">
        <authorList>
            <person name="Ma L."/>
            <person name="Liu K.-W."/>
            <person name="Li Z."/>
            <person name="Hsiao Y.-Y."/>
            <person name="Qi Y."/>
            <person name="Fu T."/>
            <person name="Tang G."/>
            <person name="Zhang D."/>
            <person name="Sun W.-H."/>
            <person name="Liu D.-K."/>
            <person name="Li Y."/>
            <person name="Chen G.-Z."/>
            <person name="Liu X.-D."/>
            <person name="Liao X.-Y."/>
            <person name="Jiang Y.-T."/>
            <person name="Yu X."/>
            <person name="Hao Y."/>
            <person name="Huang J."/>
            <person name="Zhao X.-W."/>
            <person name="Ke S."/>
            <person name="Chen Y.-Y."/>
            <person name="Wu W.-L."/>
            <person name="Hsu J.-L."/>
            <person name="Lin Y.-F."/>
            <person name="Huang M.-D."/>
            <person name="Li C.-Y."/>
            <person name="Huang L."/>
            <person name="Wang Z.-W."/>
            <person name="Zhao X."/>
            <person name="Zhong W.-Y."/>
            <person name="Peng D.-H."/>
            <person name="Ahmad S."/>
            <person name="Lan S."/>
            <person name="Zhang J.-S."/>
            <person name="Tsai W.-C."/>
            <person name="Van De Peer Y."/>
            <person name="Liu Z.-J."/>
        </authorList>
    </citation>
    <scope>NUCLEOTIDE SEQUENCE</scope>
    <source>
        <strain evidence="7">CP</strain>
        <tissue evidence="7">Leaves</tissue>
    </source>
</reference>
<protein>
    <submittedName>
        <fullName evidence="7">Glutaredoxin-C6</fullName>
    </submittedName>
</protein>
<organism evidence="7 8">
    <name type="scientific">Acorus calamus</name>
    <name type="common">Sweet flag</name>
    <dbReference type="NCBI Taxonomy" id="4465"/>
    <lineage>
        <taxon>Eukaryota</taxon>
        <taxon>Viridiplantae</taxon>
        <taxon>Streptophyta</taxon>
        <taxon>Embryophyta</taxon>
        <taxon>Tracheophyta</taxon>
        <taxon>Spermatophyta</taxon>
        <taxon>Magnoliopsida</taxon>
        <taxon>Liliopsida</taxon>
        <taxon>Acoraceae</taxon>
        <taxon>Acorus</taxon>
    </lineage>
</organism>
<keyword evidence="3" id="KW-0963">Cytoplasm</keyword>
<proteinExistence type="inferred from homology"/>
<feature type="compositionally biased region" description="Basic residues" evidence="5">
    <location>
        <begin position="1"/>
        <end position="11"/>
    </location>
</feature>
<evidence type="ECO:0000256" key="3">
    <source>
        <dbReference type="ARBA" id="ARBA00022490"/>
    </source>
</evidence>
<dbReference type="AlphaFoldDB" id="A0AAV9C300"/>
<evidence type="ECO:0000259" key="6">
    <source>
        <dbReference type="Pfam" id="PF00462"/>
    </source>
</evidence>
<dbReference type="Pfam" id="PF00462">
    <property type="entry name" value="Glutaredoxin"/>
    <property type="match status" value="1"/>
</dbReference>
<name>A0AAV9C300_ACOCL</name>
<keyword evidence="4" id="KW-0676">Redox-active center</keyword>
<dbReference type="InterPro" id="IPR002109">
    <property type="entry name" value="Glutaredoxin"/>
</dbReference>
<evidence type="ECO:0000313" key="7">
    <source>
        <dbReference type="EMBL" id="KAK1282766.1"/>
    </source>
</evidence>
<keyword evidence="8" id="KW-1185">Reference proteome</keyword>
<comment type="subcellular location">
    <subcellularLocation>
        <location evidence="1">Cytoplasm</location>
    </subcellularLocation>
</comment>
<dbReference type="InterPro" id="IPR014025">
    <property type="entry name" value="Glutaredoxin_subgr"/>
</dbReference>
<dbReference type="EMBL" id="JAUJYO010000022">
    <property type="protein sequence ID" value="KAK1282766.1"/>
    <property type="molecule type" value="Genomic_DNA"/>
</dbReference>
<feature type="compositionally biased region" description="Basic and acidic residues" evidence="5">
    <location>
        <begin position="17"/>
        <end position="34"/>
    </location>
</feature>
<dbReference type="CDD" id="cd03419">
    <property type="entry name" value="GRX_GRXh_1_2_like"/>
    <property type="match status" value="1"/>
</dbReference>
<evidence type="ECO:0000256" key="2">
    <source>
        <dbReference type="ARBA" id="ARBA00007568"/>
    </source>
</evidence>
<evidence type="ECO:0000256" key="4">
    <source>
        <dbReference type="ARBA" id="ARBA00023284"/>
    </source>
</evidence>